<evidence type="ECO:0000313" key="2">
    <source>
        <dbReference type="Proteomes" id="UP000281553"/>
    </source>
</evidence>
<organism evidence="1 2">
    <name type="scientific">Dibothriocephalus latus</name>
    <name type="common">Fish tapeworm</name>
    <name type="synonym">Diphyllobothrium latum</name>
    <dbReference type="NCBI Taxonomy" id="60516"/>
    <lineage>
        <taxon>Eukaryota</taxon>
        <taxon>Metazoa</taxon>
        <taxon>Spiralia</taxon>
        <taxon>Lophotrochozoa</taxon>
        <taxon>Platyhelminthes</taxon>
        <taxon>Cestoda</taxon>
        <taxon>Eucestoda</taxon>
        <taxon>Diphyllobothriidea</taxon>
        <taxon>Diphyllobothriidae</taxon>
        <taxon>Dibothriocephalus</taxon>
    </lineage>
</organism>
<accession>A0A3P7P3S5</accession>
<evidence type="ECO:0000313" key="1">
    <source>
        <dbReference type="EMBL" id="VDN14882.1"/>
    </source>
</evidence>
<dbReference type="EMBL" id="UYRU01060670">
    <property type="protein sequence ID" value="VDN14882.1"/>
    <property type="molecule type" value="Genomic_DNA"/>
</dbReference>
<dbReference type="Proteomes" id="UP000281553">
    <property type="component" value="Unassembled WGS sequence"/>
</dbReference>
<gene>
    <name evidence="1" type="ORF">DILT_LOCUS10713</name>
</gene>
<reference evidence="1 2" key="1">
    <citation type="submission" date="2018-11" db="EMBL/GenBank/DDBJ databases">
        <authorList>
            <consortium name="Pathogen Informatics"/>
        </authorList>
    </citation>
    <scope>NUCLEOTIDE SEQUENCE [LARGE SCALE GENOMIC DNA]</scope>
</reference>
<proteinExistence type="predicted"/>
<protein>
    <submittedName>
        <fullName evidence="1">Uncharacterized protein</fullName>
    </submittedName>
</protein>
<dbReference type="AlphaFoldDB" id="A0A3P7P3S5"/>
<sequence>MNSVNYHTRFGVVGGAYNLGGPQQGYQILVTSALPNVTVEQSGVHGGTVQQVQF</sequence>
<name>A0A3P7P3S5_DIBLA</name>
<keyword evidence="2" id="KW-1185">Reference proteome</keyword>